<accession>A0AAV2TK56</accession>
<dbReference type="Proteomes" id="UP001497525">
    <property type="component" value="Unassembled WGS sequence"/>
</dbReference>
<comment type="caution">
    <text evidence="1">The sequence shown here is derived from an EMBL/GenBank/DDBJ whole genome shotgun (WGS) entry which is preliminary data.</text>
</comment>
<protein>
    <submittedName>
        <fullName evidence="1">Uncharacterized protein</fullName>
    </submittedName>
</protein>
<reference evidence="1" key="1">
    <citation type="submission" date="2024-06" db="EMBL/GenBank/DDBJ databases">
        <authorList>
            <person name="Liu X."/>
            <person name="Lenzi L."/>
            <person name="Haldenby T S."/>
            <person name="Uol C."/>
        </authorList>
    </citation>
    <scope>NUCLEOTIDE SEQUENCE</scope>
</reference>
<sequence length="272" mass="31875">MEQTEEDDYCLPEEAAQSRQHDDLRIMAELNNPRIYVDVKHVLRQEQRIKRAIARNKSLPFPCKCGQLCEFGDLLATLYNAFEKLYDEYSAVHEQYTNIFQANAFVVSGRKVHVQNEMEEFDSPKGMIAPVKTNVSDLASDSGLLENRKKALADEDLWRKTYELHMECVRLNMLRVAKPREDRFIDWLRSHIWGYRKCSCYHCDYRDALVAYRRALLSLHVEYLSLYASYYALLSSIRVEDGDDSAKTLRLREEDAEIVRNILTEEQAFPDE</sequence>
<dbReference type="EMBL" id="CAXLJL010000412">
    <property type="protein sequence ID" value="CAL5137600.1"/>
    <property type="molecule type" value="Genomic_DNA"/>
</dbReference>
<organism evidence="1 2">
    <name type="scientific">Calicophoron daubneyi</name>
    <name type="common">Rumen fluke</name>
    <name type="synonym">Paramphistomum daubneyi</name>
    <dbReference type="NCBI Taxonomy" id="300641"/>
    <lineage>
        <taxon>Eukaryota</taxon>
        <taxon>Metazoa</taxon>
        <taxon>Spiralia</taxon>
        <taxon>Lophotrochozoa</taxon>
        <taxon>Platyhelminthes</taxon>
        <taxon>Trematoda</taxon>
        <taxon>Digenea</taxon>
        <taxon>Plagiorchiida</taxon>
        <taxon>Pronocephalata</taxon>
        <taxon>Paramphistomoidea</taxon>
        <taxon>Paramphistomidae</taxon>
        <taxon>Calicophoron</taxon>
    </lineage>
</organism>
<gene>
    <name evidence="1" type="ORF">CDAUBV1_LOCUS11890</name>
</gene>
<evidence type="ECO:0000313" key="2">
    <source>
        <dbReference type="Proteomes" id="UP001497525"/>
    </source>
</evidence>
<dbReference type="AlphaFoldDB" id="A0AAV2TK56"/>
<evidence type="ECO:0000313" key="1">
    <source>
        <dbReference type="EMBL" id="CAL5137600.1"/>
    </source>
</evidence>
<proteinExistence type="predicted"/>
<name>A0AAV2TK56_CALDB</name>